<dbReference type="EMBL" id="CP064936">
    <property type="protein sequence ID" value="QQA00449.1"/>
    <property type="molecule type" value="Genomic_DNA"/>
</dbReference>
<proteinExistence type="predicted"/>
<feature type="domain" description="HTH cro/C1-type" evidence="1">
    <location>
        <begin position="35"/>
        <end position="90"/>
    </location>
</feature>
<dbReference type="InterPro" id="IPR010982">
    <property type="entry name" value="Lambda_DNA-bd_dom_sf"/>
</dbReference>
<evidence type="ECO:0000259" key="1">
    <source>
        <dbReference type="PROSITE" id="PS50943"/>
    </source>
</evidence>
<name>A0A7T3RC99_9SPIR</name>
<evidence type="ECO:0000313" key="2">
    <source>
        <dbReference type="EMBL" id="QQA00449.1"/>
    </source>
</evidence>
<reference evidence="2 3" key="1">
    <citation type="submission" date="2020-11" db="EMBL/GenBank/DDBJ databases">
        <title>Treponema Peruensis nv. sp., first commensal Treponema isolated from human feces.</title>
        <authorList>
            <person name="Belkhou C."/>
            <person name="Raes J."/>
        </authorList>
    </citation>
    <scope>NUCLEOTIDE SEQUENCE [LARGE SCALE GENOMIC DNA]</scope>
    <source>
        <strain evidence="2 3">RCC2812</strain>
    </source>
</reference>
<sequence length="92" mass="10022">MNSNIGSSFDDFLEEEGISAEVEAGAVKKIISYQLQDALDKEKLTKTELAQKLDTSRAAVNRLLDPDNYSVTLNTLVKAASVLGRHVSVAIR</sequence>
<dbReference type="RefSeq" id="WP_177527641.1">
    <property type="nucleotide sequence ID" value="NZ_CBCSHE010000001.1"/>
</dbReference>
<dbReference type="InterPro" id="IPR001387">
    <property type="entry name" value="Cro/C1-type_HTH"/>
</dbReference>
<evidence type="ECO:0000313" key="3">
    <source>
        <dbReference type="Proteomes" id="UP000595224"/>
    </source>
</evidence>
<dbReference type="AlphaFoldDB" id="A0A7T3RC99"/>
<dbReference type="Proteomes" id="UP000595224">
    <property type="component" value="Chromosome"/>
</dbReference>
<dbReference type="Pfam" id="PF13744">
    <property type="entry name" value="HTH_37"/>
    <property type="match status" value="1"/>
</dbReference>
<dbReference type="CDD" id="cd00093">
    <property type="entry name" value="HTH_XRE"/>
    <property type="match status" value="1"/>
</dbReference>
<keyword evidence="3" id="KW-1185">Reference proteome</keyword>
<dbReference type="Gene3D" id="1.10.260.40">
    <property type="entry name" value="lambda repressor-like DNA-binding domains"/>
    <property type="match status" value="1"/>
</dbReference>
<dbReference type="SUPFAM" id="SSF47413">
    <property type="entry name" value="lambda repressor-like DNA-binding domains"/>
    <property type="match status" value="1"/>
</dbReference>
<dbReference type="GO" id="GO:0003677">
    <property type="term" value="F:DNA binding"/>
    <property type="evidence" value="ECO:0007669"/>
    <property type="project" value="InterPro"/>
</dbReference>
<dbReference type="PROSITE" id="PS50943">
    <property type="entry name" value="HTH_CROC1"/>
    <property type="match status" value="1"/>
</dbReference>
<organism evidence="2 3">
    <name type="scientific">Treponema peruense</name>
    <dbReference type="NCBI Taxonomy" id="2787628"/>
    <lineage>
        <taxon>Bacteria</taxon>
        <taxon>Pseudomonadati</taxon>
        <taxon>Spirochaetota</taxon>
        <taxon>Spirochaetia</taxon>
        <taxon>Spirochaetales</taxon>
        <taxon>Treponemataceae</taxon>
        <taxon>Treponema</taxon>
    </lineage>
</organism>
<dbReference type="KEGG" id="tper:IWA51_09240"/>
<dbReference type="InterPro" id="IPR039554">
    <property type="entry name" value="HigA2-like_HTH"/>
</dbReference>
<gene>
    <name evidence="2" type="ORF">IWA51_09240</name>
</gene>
<protein>
    <submittedName>
        <fullName evidence="2">XRE family transcriptional regulator</fullName>
    </submittedName>
</protein>
<accession>A0A7T3RC99</accession>